<comment type="caution">
    <text evidence="1">The sequence shown here is derived from an EMBL/GenBank/DDBJ whole genome shotgun (WGS) entry which is preliminary data.</text>
</comment>
<dbReference type="Proteomes" id="UP000439550">
    <property type="component" value="Unassembled WGS sequence"/>
</dbReference>
<keyword evidence="2" id="KW-1185">Reference proteome</keyword>
<proteinExistence type="predicted"/>
<name>A0A7X2D2N6_9LACT</name>
<sequence>MANEQFSRIRITKVINSKDGIVRWAGGQLQVTQEVLTTVNQEVDRKFVEKQKKS</sequence>
<organism evidence="1 2">
    <name type="scientific">Lactococcus hircilactis</name>
    <dbReference type="NCBI Taxonomy" id="1494462"/>
    <lineage>
        <taxon>Bacteria</taxon>
        <taxon>Bacillati</taxon>
        <taxon>Bacillota</taxon>
        <taxon>Bacilli</taxon>
        <taxon>Lactobacillales</taxon>
        <taxon>Streptococcaceae</taxon>
        <taxon>Lactococcus</taxon>
    </lineage>
</organism>
<dbReference type="OrthoDB" id="9951789at2"/>
<evidence type="ECO:0000313" key="2">
    <source>
        <dbReference type="Proteomes" id="UP000439550"/>
    </source>
</evidence>
<evidence type="ECO:0000313" key="1">
    <source>
        <dbReference type="EMBL" id="MQW40270.1"/>
    </source>
</evidence>
<reference evidence="1 2" key="1">
    <citation type="submission" date="2019-10" db="EMBL/GenBank/DDBJ databases">
        <authorList>
            <person name="Dong K."/>
        </authorList>
    </citation>
    <scope>NUCLEOTIDE SEQUENCE [LARGE SCALE GENOMIC DNA]</scope>
    <source>
        <strain evidence="1 2">DSM 28960</strain>
    </source>
</reference>
<dbReference type="RefSeq" id="WP_153496933.1">
    <property type="nucleotide sequence ID" value="NZ_CBCRWP010000016.1"/>
</dbReference>
<gene>
    <name evidence="1" type="ORF">GHI93_10065</name>
</gene>
<accession>A0A7X2D2N6</accession>
<protein>
    <submittedName>
        <fullName evidence="1">Uncharacterized protein</fullName>
    </submittedName>
</protein>
<dbReference type="AlphaFoldDB" id="A0A7X2D2N6"/>
<dbReference type="EMBL" id="WITJ01000014">
    <property type="protein sequence ID" value="MQW40270.1"/>
    <property type="molecule type" value="Genomic_DNA"/>
</dbReference>